<evidence type="ECO:0000259" key="10">
    <source>
        <dbReference type="PROSITE" id="PS50929"/>
    </source>
</evidence>
<dbReference type="InterPro" id="IPR003593">
    <property type="entry name" value="AAA+_ATPase"/>
</dbReference>
<dbReference type="PROSITE" id="PS50929">
    <property type="entry name" value="ABC_TM1F"/>
    <property type="match status" value="1"/>
</dbReference>
<organism evidence="11 12">
    <name type="scientific">Catenulispora acidiphila (strain DSM 44928 / JCM 14897 / NBRC 102108 / NRRL B-24433 / ID139908)</name>
    <dbReference type="NCBI Taxonomy" id="479433"/>
    <lineage>
        <taxon>Bacteria</taxon>
        <taxon>Bacillati</taxon>
        <taxon>Actinomycetota</taxon>
        <taxon>Actinomycetes</taxon>
        <taxon>Catenulisporales</taxon>
        <taxon>Catenulisporaceae</taxon>
        <taxon>Catenulispora</taxon>
    </lineage>
</organism>
<dbReference type="InterPro" id="IPR036640">
    <property type="entry name" value="ABC1_TM_sf"/>
</dbReference>
<evidence type="ECO:0000256" key="4">
    <source>
        <dbReference type="ARBA" id="ARBA00022840"/>
    </source>
</evidence>
<dbReference type="InterPro" id="IPR017871">
    <property type="entry name" value="ABC_transporter-like_CS"/>
</dbReference>
<feature type="compositionally biased region" description="Low complexity" evidence="7">
    <location>
        <begin position="647"/>
        <end position="659"/>
    </location>
</feature>
<dbReference type="STRING" id="479433.Caci_4440"/>
<comment type="subcellular location">
    <subcellularLocation>
        <location evidence="1">Cell membrane</location>
        <topology evidence="1">Multi-pass membrane protein</topology>
    </subcellularLocation>
</comment>
<dbReference type="SUPFAM" id="SSF90123">
    <property type="entry name" value="ABC transporter transmembrane region"/>
    <property type="match status" value="1"/>
</dbReference>
<accession>C7PW56</accession>
<dbReference type="AlphaFoldDB" id="C7PW56"/>
<feature type="transmembrane region" description="Helical" evidence="8">
    <location>
        <begin position="187"/>
        <end position="209"/>
    </location>
</feature>
<dbReference type="GO" id="GO:0005524">
    <property type="term" value="F:ATP binding"/>
    <property type="evidence" value="ECO:0007669"/>
    <property type="project" value="UniProtKB-KW"/>
</dbReference>
<dbReference type="eggNOG" id="COG1132">
    <property type="taxonomic scope" value="Bacteria"/>
</dbReference>
<keyword evidence="5 8" id="KW-1133">Transmembrane helix</keyword>
<dbReference type="Gene3D" id="3.40.50.300">
    <property type="entry name" value="P-loop containing nucleotide triphosphate hydrolases"/>
    <property type="match status" value="1"/>
</dbReference>
<dbReference type="InParanoid" id="C7PW56"/>
<dbReference type="HOGENOM" id="CLU_000604_84_3_11"/>
<evidence type="ECO:0000259" key="9">
    <source>
        <dbReference type="PROSITE" id="PS50893"/>
    </source>
</evidence>
<dbReference type="GO" id="GO:0016887">
    <property type="term" value="F:ATP hydrolysis activity"/>
    <property type="evidence" value="ECO:0007669"/>
    <property type="project" value="InterPro"/>
</dbReference>
<dbReference type="EMBL" id="CP001700">
    <property type="protein sequence ID" value="ACU73304.1"/>
    <property type="molecule type" value="Genomic_DNA"/>
</dbReference>
<evidence type="ECO:0000256" key="6">
    <source>
        <dbReference type="ARBA" id="ARBA00023136"/>
    </source>
</evidence>
<evidence type="ECO:0000256" key="2">
    <source>
        <dbReference type="ARBA" id="ARBA00022692"/>
    </source>
</evidence>
<evidence type="ECO:0000313" key="12">
    <source>
        <dbReference type="Proteomes" id="UP000000851"/>
    </source>
</evidence>
<dbReference type="PANTHER" id="PTHR24221:SF646">
    <property type="entry name" value="HAEMOLYSIN SECRETION ATP-BINDING PROTEIN"/>
    <property type="match status" value="1"/>
</dbReference>
<keyword evidence="12" id="KW-1185">Reference proteome</keyword>
<dbReference type="InterPro" id="IPR027417">
    <property type="entry name" value="P-loop_NTPase"/>
</dbReference>
<dbReference type="PROSITE" id="PS50893">
    <property type="entry name" value="ABC_TRANSPORTER_2"/>
    <property type="match status" value="1"/>
</dbReference>
<dbReference type="Gene3D" id="1.20.1560.10">
    <property type="entry name" value="ABC transporter type 1, transmembrane domain"/>
    <property type="match status" value="1"/>
</dbReference>
<evidence type="ECO:0000313" key="11">
    <source>
        <dbReference type="EMBL" id="ACU73304.1"/>
    </source>
</evidence>
<evidence type="ECO:0000256" key="7">
    <source>
        <dbReference type="SAM" id="MobiDB-lite"/>
    </source>
</evidence>
<dbReference type="SUPFAM" id="SSF52540">
    <property type="entry name" value="P-loop containing nucleoside triphosphate hydrolases"/>
    <property type="match status" value="1"/>
</dbReference>
<dbReference type="InterPro" id="IPR003439">
    <property type="entry name" value="ABC_transporter-like_ATP-bd"/>
</dbReference>
<keyword evidence="6 8" id="KW-0472">Membrane</keyword>
<dbReference type="Pfam" id="PF00005">
    <property type="entry name" value="ABC_tran"/>
    <property type="match status" value="1"/>
</dbReference>
<dbReference type="GO" id="GO:0140359">
    <property type="term" value="F:ABC-type transporter activity"/>
    <property type="evidence" value="ECO:0007669"/>
    <property type="project" value="InterPro"/>
</dbReference>
<dbReference type="PANTHER" id="PTHR24221">
    <property type="entry name" value="ATP-BINDING CASSETTE SUB-FAMILY B"/>
    <property type="match status" value="1"/>
</dbReference>
<feature type="transmembrane region" description="Helical" evidence="8">
    <location>
        <begin position="253"/>
        <end position="272"/>
    </location>
</feature>
<feature type="region of interest" description="Disordered" evidence="7">
    <location>
        <begin position="644"/>
        <end position="665"/>
    </location>
</feature>
<dbReference type="SMART" id="SM00382">
    <property type="entry name" value="AAA"/>
    <property type="match status" value="1"/>
</dbReference>
<gene>
    <name evidence="11" type="ordered locus">Caci_4440</name>
</gene>
<keyword evidence="4" id="KW-0067">ATP-binding</keyword>
<dbReference type="InterPro" id="IPR011527">
    <property type="entry name" value="ABC1_TM_dom"/>
</dbReference>
<evidence type="ECO:0000256" key="5">
    <source>
        <dbReference type="ARBA" id="ARBA00022989"/>
    </source>
</evidence>
<feature type="domain" description="ABC transmembrane type-1" evidence="10">
    <location>
        <begin position="74"/>
        <end position="361"/>
    </location>
</feature>
<evidence type="ECO:0000256" key="8">
    <source>
        <dbReference type="SAM" id="Phobius"/>
    </source>
</evidence>
<proteinExistence type="predicted"/>
<evidence type="ECO:0000256" key="1">
    <source>
        <dbReference type="ARBA" id="ARBA00004651"/>
    </source>
</evidence>
<feature type="transmembrane region" description="Helical" evidence="8">
    <location>
        <begin position="304"/>
        <end position="326"/>
    </location>
</feature>
<dbReference type="InterPro" id="IPR039421">
    <property type="entry name" value="Type_1_exporter"/>
</dbReference>
<dbReference type="GO" id="GO:0005886">
    <property type="term" value="C:plasma membrane"/>
    <property type="evidence" value="ECO:0007669"/>
    <property type="project" value="UniProtKB-SubCell"/>
</dbReference>
<keyword evidence="3" id="KW-0547">Nucleotide-binding</keyword>
<name>C7PW56_CATAD</name>
<protein>
    <submittedName>
        <fullName evidence="11">ABC transporter related</fullName>
    </submittedName>
</protein>
<reference evidence="11 12" key="1">
    <citation type="journal article" date="2009" name="Stand. Genomic Sci.">
        <title>Complete genome sequence of Catenulispora acidiphila type strain (ID 139908).</title>
        <authorList>
            <person name="Copeland A."/>
            <person name="Lapidus A."/>
            <person name="Glavina Del Rio T."/>
            <person name="Nolan M."/>
            <person name="Lucas S."/>
            <person name="Chen F."/>
            <person name="Tice H."/>
            <person name="Cheng J.F."/>
            <person name="Bruce D."/>
            <person name="Goodwin L."/>
            <person name="Pitluck S."/>
            <person name="Mikhailova N."/>
            <person name="Pati A."/>
            <person name="Ivanova N."/>
            <person name="Mavromatis K."/>
            <person name="Chen A."/>
            <person name="Palaniappan K."/>
            <person name="Chain P."/>
            <person name="Land M."/>
            <person name="Hauser L."/>
            <person name="Chang Y.J."/>
            <person name="Jeffries C.D."/>
            <person name="Chertkov O."/>
            <person name="Brettin T."/>
            <person name="Detter J.C."/>
            <person name="Han C."/>
            <person name="Ali Z."/>
            <person name="Tindall B.J."/>
            <person name="Goker M."/>
            <person name="Bristow J."/>
            <person name="Eisen J.A."/>
            <person name="Markowitz V."/>
            <person name="Hugenholtz P."/>
            <person name="Kyrpides N.C."/>
            <person name="Klenk H.P."/>
        </authorList>
    </citation>
    <scope>NUCLEOTIDE SEQUENCE [LARGE SCALE GENOMIC DNA]</scope>
    <source>
        <strain evidence="12">DSM 44928 / JCM 14897 / NBRC 102108 / NRRL B-24433 / ID139908</strain>
    </source>
</reference>
<dbReference type="KEGG" id="cai:Caci_4440"/>
<keyword evidence="2 8" id="KW-0812">Transmembrane</keyword>
<feature type="domain" description="ABC transporter" evidence="9">
    <location>
        <begin position="395"/>
        <end position="634"/>
    </location>
</feature>
<evidence type="ECO:0000256" key="3">
    <source>
        <dbReference type="ARBA" id="ARBA00022741"/>
    </source>
</evidence>
<sequence length="665" mass="72114">MTRWGRLWQRMTRLFDVDAVPVTVVDDMAPDPAGWSAGYADTAETGYRTVARRLPMLVVTSLRLAAEASKPRTIALLVVQTASSFAGAFSLYATTDVLAPLFGAGATPDKIRAALPSMFVVLVLTASRSLCDSVAKAFAAQLGPMMDAKASIRLQELCTRAELVAFDKADWVDASQRADRGSISARSMLVITQQVLQSLATLVGVAGVLAVLHPVLVPLLLLSVVPRWWAAVRVARLDYKVFVRWVEGRRRQSLLIGLSVTTTSAAAVRALSLSGYLVERYRRITDAYLAERLQLVRAETSSMIAGNAIAGFFTGIVYAVLALLLWRQAIPLAVGGTAYLAVSRVQQALLSLAMDINELYAEGLYLEDYRSFCNDAAGHLPPLGSEPAPAEFEEIVAEDVVFAYQGAKTSAVAGVSLRVKRGQVVAFVGENGAAKTTMAKLLARLYLPDSGRIRWDGHDSAAMDVETLRSRIAFIDQDHTRFPFTAGENIRIGEWTADFEQTRIEEAAQHAGAHEFISALPRGYHTLLERSLSGGLSVSGGQWQRLALARGFFRRAALVIADEPTSSLDAAAEAAFYRRLREYGGTIVMITHRLGNVAECADYIYVFADGLVAEQGTHAELVAADGWYARSYRLQRQSFEKGDRLGEPVGPVGPVGPVESIEPVA</sequence>
<dbReference type="PROSITE" id="PS00211">
    <property type="entry name" value="ABC_TRANSPORTER_1"/>
    <property type="match status" value="1"/>
</dbReference>
<dbReference type="Proteomes" id="UP000000851">
    <property type="component" value="Chromosome"/>
</dbReference>
<dbReference type="GO" id="GO:0034040">
    <property type="term" value="F:ATPase-coupled lipid transmembrane transporter activity"/>
    <property type="evidence" value="ECO:0007669"/>
    <property type="project" value="TreeGrafter"/>
</dbReference>